<protein>
    <recommendedName>
        <fullName evidence="3">Secretion system C-terminal sorting domain-containing protein</fullName>
    </recommendedName>
</protein>
<dbReference type="RefSeq" id="WP_104794023.1">
    <property type="nucleotide sequence ID" value="NZ_PTPZ01000006.1"/>
</dbReference>
<evidence type="ECO:0000259" key="3">
    <source>
        <dbReference type="Pfam" id="PF18962"/>
    </source>
</evidence>
<evidence type="ECO:0000313" key="5">
    <source>
        <dbReference type="Proteomes" id="UP000238565"/>
    </source>
</evidence>
<feature type="domain" description="Secretion system C-terminal sorting" evidence="3">
    <location>
        <begin position="448"/>
        <end position="514"/>
    </location>
</feature>
<evidence type="ECO:0000256" key="2">
    <source>
        <dbReference type="SAM" id="SignalP"/>
    </source>
</evidence>
<proteinExistence type="predicted"/>
<dbReference type="NCBIfam" id="TIGR04183">
    <property type="entry name" value="Por_Secre_tail"/>
    <property type="match status" value="1"/>
</dbReference>
<keyword evidence="1 2" id="KW-0732">Signal</keyword>
<evidence type="ECO:0000256" key="1">
    <source>
        <dbReference type="ARBA" id="ARBA00022729"/>
    </source>
</evidence>
<name>A0A2S7I370_9FLAO</name>
<comment type="caution">
    <text evidence="4">The sequence shown here is derived from an EMBL/GenBank/DDBJ whole genome shotgun (WGS) entry which is preliminary data.</text>
</comment>
<dbReference type="Pfam" id="PF18962">
    <property type="entry name" value="Por_Secre_tail"/>
    <property type="match status" value="1"/>
</dbReference>
<organism evidence="4 5">
    <name type="scientific">Cloacibacterium normanense</name>
    <dbReference type="NCBI Taxonomy" id="237258"/>
    <lineage>
        <taxon>Bacteria</taxon>
        <taxon>Pseudomonadati</taxon>
        <taxon>Bacteroidota</taxon>
        <taxon>Flavobacteriia</taxon>
        <taxon>Flavobacteriales</taxon>
        <taxon>Weeksellaceae</taxon>
    </lineage>
</organism>
<dbReference type="EMBL" id="PTPZ01000006">
    <property type="protein sequence ID" value="PPZ91013.1"/>
    <property type="molecule type" value="Genomic_DNA"/>
</dbReference>
<gene>
    <name evidence="4" type="ORF">C3729_10055</name>
</gene>
<dbReference type="AlphaFoldDB" id="A0A2S7I370"/>
<feature type="signal peptide" evidence="2">
    <location>
        <begin position="1"/>
        <end position="23"/>
    </location>
</feature>
<evidence type="ECO:0000313" key="4">
    <source>
        <dbReference type="EMBL" id="PPZ91013.1"/>
    </source>
</evidence>
<reference evidence="4 5" key="1">
    <citation type="submission" date="2018-02" db="EMBL/GenBank/DDBJ databases">
        <title>Draft genome sequence of bacterial isolates from marine environment.</title>
        <authorList>
            <person name="Singh S.K."/>
            <person name="Hill R."/>
            <person name="Major S."/>
            <person name="Cai H."/>
            <person name="Li Y."/>
        </authorList>
    </citation>
    <scope>NUCLEOTIDE SEQUENCE [LARGE SCALE GENOMIC DNA]</scope>
    <source>
        <strain evidence="4 5">IMET F</strain>
    </source>
</reference>
<feature type="chain" id="PRO_5015547020" description="Secretion system C-terminal sorting domain-containing protein" evidence="2">
    <location>
        <begin position="24"/>
        <end position="515"/>
    </location>
</feature>
<dbReference type="InterPro" id="IPR026444">
    <property type="entry name" value="Secre_tail"/>
</dbReference>
<dbReference type="Gene3D" id="2.60.120.430">
    <property type="entry name" value="Galactose-binding lectin"/>
    <property type="match status" value="2"/>
</dbReference>
<accession>A0A2S7I370</accession>
<sequence>MKKISIFLMFLLSVLVFSQPSTNAPTPTHASTDVISIFSDTYTNVATNYNPYWGQSGTVNTNFEAVSGSGNKILVYSNFNYQGTEVSTQNASAMEYLHIDVWTNNATVLKVSPINNGTGTNEKLVEVTLVNGGWSSVDIPKSSFTGMTWDSVFQFKFDAQSGTTPCTVYLDNIYFWKTGTTASADATLSDLKIDGATITGFNGSATTYNYGVPGGNPIPQITAATTTNSSATITSITQASAIPGNATVLVTAADGTTTKTYTISYFYNSPATAAPTPSHSNVVSLYSGAYSNINVDTWNTGWSQASYSEVNIAGNATKKYTSLGFNGVETTSNPINAGGMSYLHMDVWTPNITTLGLKLVSFLGDGYGGANGDSEGNVNVNLTAGQWNQLHIPLSDFTAAGLSSLNDLQQFIFTSTPFGSGILFIDNVYFTAETLGVKDIKAKENFRVYPNPVRSGEMINANINVKSLEIYNLVGQKVKTVTGKTISTDGLSKGIYLIKATKDNGEVLTSKLIVN</sequence>
<dbReference type="Proteomes" id="UP000238565">
    <property type="component" value="Unassembled WGS sequence"/>
</dbReference>